<gene>
    <name evidence="2" type="ORF">Scep_030524</name>
</gene>
<sequence length="73" mass="8457">MRVNRELQPHNSRETIKNRTHDLPQSKLNRSSLPLSTTPLGANIYILNNLTINYHIISLIIQLYVVEITSFKN</sequence>
<proteinExistence type="predicted"/>
<evidence type="ECO:0000313" key="3">
    <source>
        <dbReference type="Proteomes" id="UP001419268"/>
    </source>
</evidence>
<feature type="compositionally biased region" description="Basic and acidic residues" evidence="1">
    <location>
        <begin position="1"/>
        <end position="24"/>
    </location>
</feature>
<dbReference type="Proteomes" id="UP001419268">
    <property type="component" value="Unassembled WGS sequence"/>
</dbReference>
<keyword evidence="3" id="KW-1185">Reference proteome</keyword>
<evidence type="ECO:0000313" key="2">
    <source>
        <dbReference type="EMBL" id="KAK9084053.1"/>
    </source>
</evidence>
<name>A0AAP0E7K3_9MAGN</name>
<reference evidence="2 3" key="1">
    <citation type="submission" date="2024-01" db="EMBL/GenBank/DDBJ databases">
        <title>Genome assemblies of Stephania.</title>
        <authorList>
            <person name="Yang L."/>
        </authorList>
    </citation>
    <scope>NUCLEOTIDE SEQUENCE [LARGE SCALE GENOMIC DNA]</scope>
    <source>
        <strain evidence="2">JXDWG</strain>
        <tissue evidence="2">Leaf</tissue>
    </source>
</reference>
<dbReference type="AlphaFoldDB" id="A0AAP0E7K3"/>
<organism evidence="2 3">
    <name type="scientific">Stephania cephalantha</name>
    <dbReference type="NCBI Taxonomy" id="152367"/>
    <lineage>
        <taxon>Eukaryota</taxon>
        <taxon>Viridiplantae</taxon>
        <taxon>Streptophyta</taxon>
        <taxon>Embryophyta</taxon>
        <taxon>Tracheophyta</taxon>
        <taxon>Spermatophyta</taxon>
        <taxon>Magnoliopsida</taxon>
        <taxon>Ranunculales</taxon>
        <taxon>Menispermaceae</taxon>
        <taxon>Menispermoideae</taxon>
        <taxon>Cissampelideae</taxon>
        <taxon>Stephania</taxon>
    </lineage>
</organism>
<dbReference type="EMBL" id="JBBNAG010000013">
    <property type="protein sequence ID" value="KAK9084053.1"/>
    <property type="molecule type" value="Genomic_DNA"/>
</dbReference>
<evidence type="ECO:0000256" key="1">
    <source>
        <dbReference type="SAM" id="MobiDB-lite"/>
    </source>
</evidence>
<accession>A0AAP0E7K3</accession>
<comment type="caution">
    <text evidence="2">The sequence shown here is derived from an EMBL/GenBank/DDBJ whole genome shotgun (WGS) entry which is preliminary data.</text>
</comment>
<feature type="region of interest" description="Disordered" evidence="1">
    <location>
        <begin position="1"/>
        <end position="31"/>
    </location>
</feature>
<protein>
    <submittedName>
        <fullName evidence="2">Uncharacterized protein</fullName>
    </submittedName>
</protein>